<dbReference type="Proteomes" id="UP000839052">
    <property type="component" value="Chromosome"/>
</dbReference>
<proteinExistence type="predicted"/>
<dbReference type="PANTHER" id="PTHR36154:SF1">
    <property type="entry name" value="DNA-BINDING TRANSCRIPTIONAL ACTIVATOR ALPA"/>
    <property type="match status" value="1"/>
</dbReference>
<reference evidence="2 3" key="1">
    <citation type="submission" date="2021-10" db="EMBL/GenBank/DDBJ databases">
        <authorList>
            <person name="Koch H."/>
        </authorList>
    </citation>
    <scope>NUCLEOTIDE SEQUENCE [LARGE SCALE GENOMIC DNA]</scope>
    <source>
        <strain evidence="2">6680</strain>
    </source>
</reference>
<name>A0ABN8AJM4_9PROT</name>
<protein>
    <recommendedName>
        <fullName evidence="4">Transcriptional regulator, AlpA family</fullName>
    </recommendedName>
</protein>
<evidence type="ECO:0008006" key="4">
    <source>
        <dbReference type="Google" id="ProtNLM"/>
    </source>
</evidence>
<evidence type="ECO:0000256" key="1">
    <source>
        <dbReference type="SAM" id="MobiDB-lite"/>
    </source>
</evidence>
<evidence type="ECO:0000313" key="2">
    <source>
        <dbReference type="EMBL" id="CAG9932044.1"/>
    </source>
</evidence>
<feature type="compositionally biased region" description="Acidic residues" evidence="1">
    <location>
        <begin position="164"/>
        <end position="176"/>
    </location>
</feature>
<dbReference type="InterPro" id="IPR010260">
    <property type="entry name" value="AlpA"/>
</dbReference>
<sequence>MISLSLNRGGQVTCTPQSTVGKSEIATLLKSEAAKLDRQLNMSKVLANALSMPDISKVMTNALDKLDISKVAANALDKLDMSKVAANALDKMSMSKAAANALDKLNTPKVKVDASDRRRIASLIASPHAKSPHANEKAGPTVSASSDDVACEISGPDCAPEAASSDDDDGDGDGDPDSDRRKKTRQPNSPPVPNSALIQRKTSQRILRMSKLTCDIGLSRSTIYKLMSEGSFPASIPIGTRAVGWLESDIDVWLDSRINSSKA</sequence>
<organism evidence="2 3">
    <name type="scientific">Candidatus Nitrotoga arctica</name>
    <dbReference type="NCBI Taxonomy" id="453162"/>
    <lineage>
        <taxon>Bacteria</taxon>
        <taxon>Pseudomonadati</taxon>
        <taxon>Pseudomonadota</taxon>
        <taxon>Betaproteobacteria</taxon>
        <taxon>Nitrosomonadales</taxon>
        <taxon>Gallionellaceae</taxon>
        <taxon>Candidatus Nitrotoga</taxon>
    </lineage>
</organism>
<dbReference type="EMBL" id="OU912926">
    <property type="protein sequence ID" value="CAG9932044.1"/>
    <property type="molecule type" value="Genomic_DNA"/>
</dbReference>
<gene>
    <name evidence="2" type="ORF">NTG6680_0791</name>
</gene>
<evidence type="ECO:0000313" key="3">
    <source>
        <dbReference type="Proteomes" id="UP000839052"/>
    </source>
</evidence>
<dbReference type="RefSeq" id="WP_239796052.1">
    <property type="nucleotide sequence ID" value="NZ_OU912926.1"/>
</dbReference>
<keyword evidence="3" id="KW-1185">Reference proteome</keyword>
<dbReference type="Pfam" id="PF05930">
    <property type="entry name" value="Phage_AlpA"/>
    <property type="match status" value="1"/>
</dbReference>
<dbReference type="PANTHER" id="PTHR36154">
    <property type="entry name" value="DNA-BINDING TRANSCRIPTIONAL ACTIVATOR ALPA"/>
    <property type="match status" value="1"/>
</dbReference>
<accession>A0ABN8AJM4</accession>
<dbReference type="InterPro" id="IPR052931">
    <property type="entry name" value="Prophage_regulatory_activator"/>
</dbReference>
<dbReference type="Gene3D" id="1.10.238.160">
    <property type="match status" value="1"/>
</dbReference>
<feature type="region of interest" description="Disordered" evidence="1">
    <location>
        <begin position="124"/>
        <end position="202"/>
    </location>
</feature>